<organism evidence="2 3">
    <name type="scientific">Trichoderma longibrachiatum ATCC 18648</name>
    <dbReference type="NCBI Taxonomy" id="983965"/>
    <lineage>
        <taxon>Eukaryota</taxon>
        <taxon>Fungi</taxon>
        <taxon>Dikarya</taxon>
        <taxon>Ascomycota</taxon>
        <taxon>Pezizomycotina</taxon>
        <taxon>Sordariomycetes</taxon>
        <taxon>Hypocreomycetidae</taxon>
        <taxon>Hypocreales</taxon>
        <taxon>Hypocreaceae</taxon>
        <taxon>Trichoderma</taxon>
    </lineage>
</organism>
<accession>A0A2T4C491</accession>
<evidence type="ECO:0000313" key="2">
    <source>
        <dbReference type="EMBL" id="PTB76380.1"/>
    </source>
</evidence>
<dbReference type="Proteomes" id="UP000240760">
    <property type="component" value="Unassembled WGS sequence"/>
</dbReference>
<dbReference type="AlphaFoldDB" id="A0A2T4C491"/>
<reference evidence="2 3" key="1">
    <citation type="submission" date="2016-07" db="EMBL/GenBank/DDBJ databases">
        <title>Multiple horizontal gene transfer events from other fungi enriched the ability of initially mycotrophic Trichoderma (Ascomycota) to feed on dead plant biomass.</title>
        <authorList>
            <consortium name="DOE Joint Genome Institute"/>
            <person name="Aerts A."/>
            <person name="Atanasova L."/>
            <person name="Chenthamara K."/>
            <person name="Zhang J."/>
            <person name="Grujic M."/>
            <person name="Henrissat B."/>
            <person name="Kuo A."/>
            <person name="Salamov A."/>
            <person name="Lipzen A."/>
            <person name="Labutti K."/>
            <person name="Barry K."/>
            <person name="Miao Y."/>
            <person name="Rahimi M.J."/>
            <person name="Shen Q."/>
            <person name="Grigoriev I.V."/>
            <person name="Kubicek C.P."/>
            <person name="Druzhinina I.S."/>
        </authorList>
    </citation>
    <scope>NUCLEOTIDE SEQUENCE [LARGE SCALE GENOMIC DNA]</scope>
    <source>
        <strain evidence="2 3">ATCC 18648</strain>
    </source>
</reference>
<protein>
    <submittedName>
        <fullName evidence="2">Uncharacterized protein</fullName>
    </submittedName>
</protein>
<dbReference type="EMBL" id="KZ679132">
    <property type="protein sequence ID" value="PTB76380.1"/>
    <property type="molecule type" value="Genomic_DNA"/>
</dbReference>
<evidence type="ECO:0000313" key="3">
    <source>
        <dbReference type="Proteomes" id="UP000240760"/>
    </source>
</evidence>
<feature type="region of interest" description="Disordered" evidence="1">
    <location>
        <begin position="1"/>
        <end position="45"/>
    </location>
</feature>
<keyword evidence="3" id="KW-1185">Reference proteome</keyword>
<name>A0A2T4C491_TRILO</name>
<proteinExistence type="predicted"/>
<gene>
    <name evidence="2" type="ORF">M440DRAFT_1251471</name>
</gene>
<evidence type="ECO:0000256" key="1">
    <source>
        <dbReference type="SAM" id="MobiDB-lite"/>
    </source>
</evidence>
<feature type="compositionally biased region" description="Low complexity" evidence="1">
    <location>
        <begin position="1"/>
        <end position="21"/>
    </location>
</feature>
<sequence>MESNLGELLASSTSSSGLKPSLDPPFPAPVGRSEGSTKRKHHTLATRLPISQPLVSPVSARHRLKSGRIPPIRHADPRKVLIPLRHRSMRCRCSTEDDHQTLILCAGHDSSSQAVVYSDK</sequence>